<dbReference type="PIRSF" id="PIRSF016557">
    <property type="entry name" value="Caps_synth_CpsB"/>
    <property type="match status" value="1"/>
</dbReference>
<evidence type="ECO:0000256" key="5">
    <source>
        <dbReference type="PIRNR" id="PIRNR016557"/>
    </source>
</evidence>
<name>A0A1H0W6R6_9BACI</name>
<evidence type="ECO:0000256" key="2">
    <source>
        <dbReference type="ARBA" id="ARBA00022801"/>
    </source>
</evidence>
<sequence length="255" mass="29008">MIDIHCHILPSLDDGAKSLNDSLSMAKLAVEEGITSIIATPHHHSGRYETNKNQILQEVEKLNQELVQHQIPLTILPGQEPRIYGEMVEGYHTGQLLSLNNTGKYIFVELPSNHVPRYTEKLLFDIQLQGLTPIIVHPERNTEIIENPDLLYNLVKKGAYTQVTAGSITGHFGKKIKKFSYQLIDSNLTHFLASDAHNVTNRSFKMRDAMTELEKEYGMDLIYMFRENAELVKEAKMIYADSPTKIGRKKFLGIF</sequence>
<dbReference type="Gene3D" id="3.20.20.140">
    <property type="entry name" value="Metal-dependent hydrolases"/>
    <property type="match status" value="1"/>
</dbReference>
<dbReference type="Proteomes" id="UP000199159">
    <property type="component" value="Unassembled WGS sequence"/>
</dbReference>
<dbReference type="InterPro" id="IPR016667">
    <property type="entry name" value="Caps_polysacc_synth_CpsB/CapC"/>
</dbReference>
<organism evidence="6 7">
    <name type="scientific">Litchfieldia salsa</name>
    <dbReference type="NCBI Taxonomy" id="930152"/>
    <lineage>
        <taxon>Bacteria</taxon>
        <taxon>Bacillati</taxon>
        <taxon>Bacillota</taxon>
        <taxon>Bacilli</taxon>
        <taxon>Bacillales</taxon>
        <taxon>Bacillaceae</taxon>
        <taxon>Litchfieldia</taxon>
    </lineage>
</organism>
<dbReference type="GO" id="GO:0030145">
    <property type="term" value="F:manganese ion binding"/>
    <property type="evidence" value="ECO:0007669"/>
    <property type="project" value="UniProtKB-UniRule"/>
</dbReference>
<dbReference type="InterPro" id="IPR016195">
    <property type="entry name" value="Pol/histidinol_Pase-like"/>
</dbReference>
<dbReference type="AlphaFoldDB" id="A0A1H0W6R6"/>
<dbReference type="Pfam" id="PF19567">
    <property type="entry name" value="CpsB_CapC"/>
    <property type="match status" value="1"/>
</dbReference>
<accession>A0A1H0W6R6</accession>
<evidence type="ECO:0000256" key="3">
    <source>
        <dbReference type="ARBA" id="ARBA00022912"/>
    </source>
</evidence>
<comment type="catalytic activity">
    <reaction evidence="4 5">
        <text>O-phospho-L-tyrosyl-[protein] + H2O = L-tyrosyl-[protein] + phosphate</text>
        <dbReference type="Rhea" id="RHEA:10684"/>
        <dbReference type="Rhea" id="RHEA-COMP:10136"/>
        <dbReference type="Rhea" id="RHEA-COMP:20101"/>
        <dbReference type="ChEBI" id="CHEBI:15377"/>
        <dbReference type="ChEBI" id="CHEBI:43474"/>
        <dbReference type="ChEBI" id="CHEBI:46858"/>
        <dbReference type="ChEBI" id="CHEBI:61978"/>
        <dbReference type="EC" id="3.1.3.48"/>
    </reaction>
</comment>
<dbReference type="EMBL" id="FNJU01000009">
    <property type="protein sequence ID" value="SDP86454.1"/>
    <property type="molecule type" value="Genomic_DNA"/>
</dbReference>
<keyword evidence="7" id="KW-1185">Reference proteome</keyword>
<keyword evidence="2 5" id="KW-0378">Hydrolase</keyword>
<keyword evidence="3 5" id="KW-0904">Protein phosphatase</keyword>
<dbReference type="PANTHER" id="PTHR39181">
    <property type="entry name" value="TYROSINE-PROTEIN PHOSPHATASE YWQE"/>
    <property type="match status" value="1"/>
</dbReference>
<reference evidence="7" key="1">
    <citation type="submission" date="2016-10" db="EMBL/GenBank/DDBJ databases">
        <authorList>
            <person name="Varghese N."/>
            <person name="Submissions S."/>
        </authorList>
    </citation>
    <scope>NUCLEOTIDE SEQUENCE [LARGE SCALE GENOMIC DNA]</scope>
    <source>
        <strain evidence="7">IBRC-M10078</strain>
    </source>
</reference>
<evidence type="ECO:0000256" key="4">
    <source>
        <dbReference type="ARBA" id="ARBA00051722"/>
    </source>
</evidence>
<gene>
    <name evidence="6" type="ORF">SAMN05216565_109139</name>
</gene>
<dbReference type="PANTHER" id="PTHR39181:SF1">
    <property type="entry name" value="TYROSINE-PROTEIN PHOSPHATASE YWQE"/>
    <property type="match status" value="1"/>
</dbReference>
<dbReference type="SUPFAM" id="SSF89550">
    <property type="entry name" value="PHP domain-like"/>
    <property type="match status" value="1"/>
</dbReference>
<dbReference type="RefSeq" id="WP_090856850.1">
    <property type="nucleotide sequence ID" value="NZ_FNJU01000009.1"/>
</dbReference>
<dbReference type="EC" id="3.1.3.48" evidence="5"/>
<protein>
    <recommendedName>
        <fullName evidence="5">Tyrosine-protein phosphatase</fullName>
        <ecNumber evidence="5">3.1.3.48</ecNumber>
    </recommendedName>
</protein>
<evidence type="ECO:0000256" key="1">
    <source>
        <dbReference type="ARBA" id="ARBA00005750"/>
    </source>
</evidence>
<evidence type="ECO:0000313" key="7">
    <source>
        <dbReference type="Proteomes" id="UP000199159"/>
    </source>
</evidence>
<dbReference type="GO" id="GO:0004725">
    <property type="term" value="F:protein tyrosine phosphatase activity"/>
    <property type="evidence" value="ECO:0007669"/>
    <property type="project" value="UniProtKB-UniRule"/>
</dbReference>
<comment type="similarity">
    <text evidence="1 5">Belongs to the metallo-dependent hydrolases superfamily. CpsB/CapC family.</text>
</comment>
<dbReference type="STRING" id="930152.SAMN05216565_109139"/>
<dbReference type="OrthoDB" id="9788539at2"/>
<evidence type="ECO:0000313" key="6">
    <source>
        <dbReference type="EMBL" id="SDP86454.1"/>
    </source>
</evidence>
<proteinExistence type="inferred from homology"/>